<evidence type="ECO:0000256" key="1">
    <source>
        <dbReference type="SAM" id="Phobius"/>
    </source>
</evidence>
<dbReference type="InterPro" id="IPR011088">
    <property type="entry name" value="Phage_phiNM3_A0EWY4"/>
</dbReference>
<accession>A0A7H9BFU9</accession>
<reference evidence="2 3" key="1">
    <citation type="submission" date="2020-07" db="EMBL/GenBank/DDBJ databases">
        <title>Complete genome sequence of Chitinibacter sp. 2T18.</title>
        <authorList>
            <person name="Bae J.-W."/>
            <person name="Choi J.-W."/>
        </authorList>
    </citation>
    <scope>NUCLEOTIDE SEQUENCE [LARGE SCALE GENOMIC DNA]</scope>
    <source>
        <strain evidence="2 3">2T18</strain>
    </source>
</reference>
<name>A0A7H9BFU9_9NEIS</name>
<sequence length="179" mass="20612">MRQTLKKMLLVAWACLAIVCLIGLDYFLPEKQIVKITGVEVKLTDKDGPISKTNPMDGPVNDVYYIYTENPARDIRVFRNEDTVWSFPFYFKFNSADLQAKAASLQTHQQDALITSYGWRLSMLSQFPNITTIELAEANAATFSFWRWFWFSVVGLLFILGFYGIHRLFKVKPAPLPEN</sequence>
<keyword evidence="3" id="KW-1185">Reference proteome</keyword>
<dbReference type="Pfam" id="PF07509">
    <property type="entry name" value="DUF1523"/>
    <property type="match status" value="1"/>
</dbReference>
<organism evidence="2 3">
    <name type="scientific">Chitinibacter bivalviorum</name>
    <dbReference type="NCBI Taxonomy" id="2739434"/>
    <lineage>
        <taxon>Bacteria</taxon>
        <taxon>Pseudomonadati</taxon>
        <taxon>Pseudomonadota</taxon>
        <taxon>Betaproteobacteria</taxon>
        <taxon>Neisseriales</taxon>
        <taxon>Chitinibacteraceae</taxon>
        <taxon>Chitinibacter</taxon>
    </lineage>
</organism>
<gene>
    <name evidence="2" type="ORF">HQ393_03850</name>
</gene>
<keyword evidence="1" id="KW-0812">Transmembrane</keyword>
<dbReference type="AlphaFoldDB" id="A0A7H9BFU9"/>
<dbReference type="RefSeq" id="WP_179357538.1">
    <property type="nucleotide sequence ID" value="NZ_CP058627.1"/>
</dbReference>
<keyword evidence="1" id="KW-1133">Transmembrane helix</keyword>
<proteinExistence type="predicted"/>
<dbReference type="KEGG" id="chiz:HQ393_03850"/>
<evidence type="ECO:0000313" key="3">
    <source>
        <dbReference type="Proteomes" id="UP000509597"/>
    </source>
</evidence>
<evidence type="ECO:0000313" key="2">
    <source>
        <dbReference type="EMBL" id="QLG87455.1"/>
    </source>
</evidence>
<keyword evidence="1" id="KW-0472">Membrane</keyword>
<dbReference type="Proteomes" id="UP000509597">
    <property type="component" value="Chromosome"/>
</dbReference>
<dbReference type="EMBL" id="CP058627">
    <property type="protein sequence ID" value="QLG87455.1"/>
    <property type="molecule type" value="Genomic_DNA"/>
</dbReference>
<protein>
    <submittedName>
        <fullName evidence="2">DUF1523 family protein</fullName>
    </submittedName>
</protein>
<feature type="transmembrane region" description="Helical" evidence="1">
    <location>
        <begin position="145"/>
        <end position="165"/>
    </location>
</feature>